<comment type="similarity">
    <text evidence="8 9">Belongs to the TRAP transporter small permease family.</text>
</comment>
<evidence type="ECO:0000256" key="4">
    <source>
        <dbReference type="ARBA" id="ARBA00022519"/>
    </source>
</evidence>
<gene>
    <name evidence="11" type="ORF">DXH78_00530</name>
</gene>
<dbReference type="Pfam" id="PF04290">
    <property type="entry name" value="DctQ"/>
    <property type="match status" value="1"/>
</dbReference>
<comment type="subunit">
    <text evidence="9">The complex comprises the extracytoplasmic solute receptor protein and the two transmembrane proteins.</text>
</comment>
<evidence type="ECO:0000256" key="2">
    <source>
        <dbReference type="ARBA" id="ARBA00022448"/>
    </source>
</evidence>
<dbReference type="Proteomes" id="UP000263993">
    <property type="component" value="Unassembled WGS sequence"/>
</dbReference>
<organism evidence="11 12">
    <name type="scientific">Undibacter mobilis</name>
    <dbReference type="NCBI Taxonomy" id="2292256"/>
    <lineage>
        <taxon>Bacteria</taxon>
        <taxon>Pseudomonadati</taxon>
        <taxon>Pseudomonadota</taxon>
        <taxon>Alphaproteobacteria</taxon>
        <taxon>Hyphomicrobiales</taxon>
        <taxon>Nitrobacteraceae</taxon>
        <taxon>Undibacter</taxon>
    </lineage>
</organism>
<keyword evidence="3" id="KW-1003">Cell membrane</keyword>
<feature type="transmembrane region" description="Helical" evidence="9">
    <location>
        <begin position="94"/>
        <end position="115"/>
    </location>
</feature>
<dbReference type="InterPro" id="IPR055348">
    <property type="entry name" value="DctQ"/>
</dbReference>
<feature type="domain" description="Tripartite ATP-independent periplasmic transporters DctQ component" evidence="10">
    <location>
        <begin position="31"/>
        <end position="157"/>
    </location>
</feature>
<dbReference type="GO" id="GO:0015740">
    <property type="term" value="P:C4-dicarboxylate transport"/>
    <property type="evidence" value="ECO:0007669"/>
    <property type="project" value="TreeGrafter"/>
</dbReference>
<dbReference type="AlphaFoldDB" id="A0A371B6S9"/>
<comment type="subcellular location">
    <subcellularLocation>
        <location evidence="1 9">Cell inner membrane</location>
        <topology evidence="1 9">Multi-pass membrane protein</topology>
    </subcellularLocation>
</comment>
<keyword evidence="5 9" id="KW-0812">Transmembrane</keyword>
<comment type="function">
    <text evidence="9">Part of the tripartite ATP-independent periplasmic (TRAP) transport system.</text>
</comment>
<name>A0A371B6S9_9BRAD</name>
<keyword evidence="7 9" id="KW-0472">Membrane</keyword>
<evidence type="ECO:0000256" key="3">
    <source>
        <dbReference type="ARBA" id="ARBA00022475"/>
    </source>
</evidence>
<comment type="caution">
    <text evidence="11">The sequence shown here is derived from an EMBL/GenBank/DDBJ whole genome shotgun (WGS) entry which is preliminary data.</text>
</comment>
<accession>A0A371B6S9</accession>
<dbReference type="PANTHER" id="PTHR35011">
    <property type="entry name" value="2,3-DIKETO-L-GULONATE TRAP TRANSPORTER SMALL PERMEASE PROTEIN YIAM"/>
    <property type="match status" value="1"/>
</dbReference>
<keyword evidence="4 9" id="KW-0997">Cell inner membrane</keyword>
<sequence length="176" mass="19527">MGEGMVSQYSRLMDIVHRGCLIVAGGCLLIITLIIPYGVFTRYVLNSAASWPEPLATLLMIVMSFISAVVCYREYLHIGVGVLPAFLNEPYKTALGWLLEALMLLTNLFMLWWGLKLVATTYNQIIPEFPVLSVGISYLPVPLGGGLTILFIIERMMKGQFFQEADAETVSTLTTE</sequence>
<dbReference type="GO" id="GO:0022857">
    <property type="term" value="F:transmembrane transporter activity"/>
    <property type="evidence" value="ECO:0007669"/>
    <property type="project" value="UniProtKB-UniRule"/>
</dbReference>
<keyword evidence="6 9" id="KW-1133">Transmembrane helix</keyword>
<evidence type="ECO:0000256" key="9">
    <source>
        <dbReference type="RuleBase" id="RU369079"/>
    </source>
</evidence>
<dbReference type="InterPro" id="IPR007387">
    <property type="entry name" value="TRAP_DctQ"/>
</dbReference>
<evidence type="ECO:0000256" key="7">
    <source>
        <dbReference type="ARBA" id="ARBA00023136"/>
    </source>
</evidence>
<protein>
    <recommendedName>
        <fullName evidence="9">TRAP transporter small permease protein</fullName>
    </recommendedName>
</protein>
<evidence type="ECO:0000256" key="8">
    <source>
        <dbReference type="ARBA" id="ARBA00038436"/>
    </source>
</evidence>
<dbReference type="OrthoDB" id="4964541at2"/>
<dbReference type="GO" id="GO:0005886">
    <property type="term" value="C:plasma membrane"/>
    <property type="evidence" value="ECO:0007669"/>
    <property type="project" value="UniProtKB-SubCell"/>
</dbReference>
<evidence type="ECO:0000313" key="11">
    <source>
        <dbReference type="EMBL" id="RDV03207.1"/>
    </source>
</evidence>
<feature type="transmembrane region" description="Helical" evidence="9">
    <location>
        <begin position="135"/>
        <end position="153"/>
    </location>
</feature>
<evidence type="ECO:0000259" key="10">
    <source>
        <dbReference type="Pfam" id="PF04290"/>
    </source>
</evidence>
<evidence type="ECO:0000256" key="6">
    <source>
        <dbReference type="ARBA" id="ARBA00022989"/>
    </source>
</evidence>
<reference evidence="12" key="1">
    <citation type="submission" date="2018-08" db="EMBL/GenBank/DDBJ databases">
        <authorList>
            <person name="Kim S.-J."/>
            <person name="Jung G.-Y."/>
        </authorList>
    </citation>
    <scope>NUCLEOTIDE SEQUENCE [LARGE SCALE GENOMIC DNA]</scope>
    <source>
        <strain evidence="12">GY_H</strain>
    </source>
</reference>
<evidence type="ECO:0000256" key="5">
    <source>
        <dbReference type="ARBA" id="ARBA00022692"/>
    </source>
</evidence>
<evidence type="ECO:0000256" key="1">
    <source>
        <dbReference type="ARBA" id="ARBA00004429"/>
    </source>
</evidence>
<feature type="transmembrane region" description="Helical" evidence="9">
    <location>
        <begin position="20"/>
        <end position="40"/>
    </location>
</feature>
<feature type="transmembrane region" description="Helical" evidence="9">
    <location>
        <begin position="55"/>
        <end position="73"/>
    </location>
</feature>
<dbReference type="PANTHER" id="PTHR35011:SF11">
    <property type="entry name" value="TRAP TRANSPORTER SMALL PERMEASE PROTEIN"/>
    <property type="match status" value="1"/>
</dbReference>
<proteinExistence type="inferred from homology"/>
<keyword evidence="2 9" id="KW-0813">Transport</keyword>
<evidence type="ECO:0000313" key="12">
    <source>
        <dbReference type="Proteomes" id="UP000263993"/>
    </source>
</evidence>
<keyword evidence="12" id="KW-1185">Reference proteome</keyword>
<dbReference type="EMBL" id="QRGO01000001">
    <property type="protein sequence ID" value="RDV03207.1"/>
    <property type="molecule type" value="Genomic_DNA"/>
</dbReference>